<organism evidence="2 3">
    <name type="scientific">Salix brachista</name>
    <dbReference type="NCBI Taxonomy" id="2182728"/>
    <lineage>
        <taxon>Eukaryota</taxon>
        <taxon>Viridiplantae</taxon>
        <taxon>Streptophyta</taxon>
        <taxon>Embryophyta</taxon>
        <taxon>Tracheophyta</taxon>
        <taxon>Spermatophyta</taxon>
        <taxon>Magnoliopsida</taxon>
        <taxon>eudicotyledons</taxon>
        <taxon>Gunneridae</taxon>
        <taxon>Pentapetalae</taxon>
        <taxon>rosids</taxon>
        <taxon>fabids</taxon>
        <taxon>Malpighiales</taxon>
        <taxon>Salicaceae</taxon>
        <taxon>Saliceae</taxon>
        <taxon>Salix</taxon>
    </lineage>
</organism>
<protein>
    <submittedName>
        <fullName evidence="2">Uncharacterized protein</fullName>
    </submittedName>
</protein>
<dbReference type="EMBL" id="VDCV01000004">
    <property type="protein sequence ID" value="KAB5561829.1"/>
    <property type="molecule type" value="Genomic_DNA"/>
</dbReference>
<name>A0A5N5N385_9ROSI</name>
<feature type="compositionally biased region" description="Low complexity" evidence="1">
    <location>
        <begin position="135"/>
        <end position="144"/>
    </location>
</feature>
<feature type="compositionally biased region" description="Pro residues" evidence="1">
    <location>
        <begin position="402"/>
        <end position="412"/>
    </location>
</feature>
<feature type="region of interest" description="Disordered" evidence="1">
    <location>
        <begin position="26"/>
        <end position="54"/>
    </location>
</feature>
<gene>
    <name evidence="2" type="ORF">DKX38_006786</name>
</gene>
<feature type="compositionally biased region" description="Low complexity" evidence="1">
    <location>
        <begin position="381"/>
        <end position="401"/>
    </location>
</feature>
<evidence type="ECO:0000256" key="1">
    <source>
        <dbReference type="SAM" id="MobiDB-lite"/>
    </source>
</evidence>
<dbReference type="PANTHER" id="PTHR31949:SF2">
    <property type="entry name" value="OS05G0480600 PROTEIN"/>
    <property type="match status" value="1"/>
</dbReference>
<keyword evidence="3" id="KW-1185">Reference proteome</keyword>
<proteinExistence type="predicted"/>
<feature type="compositionally biased region" description="Polar residues" evidence="1">
    <location>
        <begin position="231"/>
        <end position="245"/>
    </location>
</feature>
<dbReference type="GO" id="GO:0043622">
    <property type="term" value="P:cortical microtubule organization"/>
    <property type="evidence" value="ECO:0007669"/>
    <property type="project" value="TreeGrafter"/>
</dbReference>
<dbReference type="PANTHER" id="PTHR31949">
    <property type="entry name" value="GASTRIC MUCIN-LIKE PROTEIN"/>
    <property type="match status" value="1"/>
</dbReference>
<evidence type="ECO:0000313" key="3">
    <source>
        <dbReference type="Proteomes" id="UP000326939"/>
    </source>
</evidence>
<reference evidence="3" key="1">
    <citation type="journal article" date="2019" name="Gigascience">
        <title>De novo genome assembly of the endangered Acer yangbiense, a plant species with extremely small populations endemic to Yunnan Province, China.</title>
        <authorList>
            <person name="Yang J."/>
            <person name="Wariss H.M."/>
            <person name="Tao L."/>
            <person name="Zhang R."/>
            <person name="Yun Q."/>
            <person name="Hollingsworth P."/>
            <person name="Dao Z."/>
            <person name="Luo G."/>
            <person name="Guo H."/>
            <person name="Ma Y."/>
            <person name="Sun W."/>
        </authorList>
    </citation>
    <scope>NUCLEOTIDE SEQUENCE [LARGE SCALE GENOMIC DNA]</scope>
    <source>
        <strain evidence="3">cv. br00</strain>
    </source>
</reference>
<dbReference type="GO" id="GO:0055028">
    <property type="term" value="C:cortical microtubule"/>
    <property type="evidence" value="ECO:0007669"/>
    <property type="project" value="TreeGrafter"/>
</dbReference>
<dbReference type="AlphaFoldDB" id="A0A5N5N385"/>
<feature type="region of interest" description="Disordered" evidence="1">
    <location>
        <begin position="124"/>
        <end position="144"/>
    </location>
</feature>
<sequence>MMMSSNSNNYGNYRSVNGSLRESLAGGRNIPVGSQYHRRGHSLTGGGVFSKDNHNKDENLDLFSKNRRSLSVASSDESSDVSVKLGRLSVGSAKLARSGIDDLLSSEGGKHDYDWLLTPPGTPLFPSSEGSESQPASVAPRSSSLARSASTTKAASRVCSASFLSFSYYCQFCPNFSSFCACLASTFWLNKSVFSLEGTVSDNGRTQVQLSKFKPISYLCFQLSVSQSESYHSSRPTRSNSVTRPSISSSQFSTYSSNRSSSILNTSSASVSSYTRPSSPVSRTPSIARPSTPSGRPTPSRASTPSRARPAPISSSTDKTRSSQNSRPSTPSSRGQVPANLSTAPARSNSRPSTPTRRNPAPSSSTASSPSASAGRALSNGRIPGPASRPSSPIPRVRPQQPVVPPDFPLDTPPNLRTTLPDRPLSAGRSRPNVHTTMKGNPETVGSVIAPRRHSSPIVSRGRLTEPSGKGRVHGNGHIVDAPEPRKVLHVSELGMRKPVKSSSTASESTGFGRTISKKSLDMAIRHMDIRNGTASTRLHSGTTLFPQSIRSAIPKTHAVRSRSAPESINNGNLQNGDVLENESYFSRAVEIRREANDGRHSAKLSEAADICESSRYDAILLKEDLKNTNWLHSIDDKSDQGTFFDNGFEPLPEPFGLL</sequence>
<feature type="compositionally biased region" description="Low complexity" evidence="1">
    <location>
        <begin position="344"/>
        <end position="374"/>
    </location>
</feature>
<feature type="region of interest" description="Disordered" evidence="1">
    <location>
        <begin position="231"/>
        <end position="480"/>
    </location>
</feature>
<accession>A0A5N5N385</accession>
<comment type="caution">
    <text evidence="2">The sequence shown here is derived from an EMBL/GenBank/DDBJ whole genome shotgun (WGS) entry which is preliminary data.</text>
</comment>
<evidence type="ECO:0000313" key="2">
    <source>
        <dbReference type="EMBL" id="KAB5561829.1"/>
    </source>
</evidence>
<feature type="compositionally biased region" description="Low complexity" evidence="1">
    <location>
        <begin position="246"/>
        <end position="334"/>
    </location>
</feature>
<dbReference type="Proteomes" id="UP000326939">
    <property type="component" value="Chromosome 4"/>
</dbReference>